<proteinExistence type="predicted"/>
<sequence>MSSMSSDIPPNFMPTSTAMPMGTNIPQYSIPHGSISIPQAPPAYNPAMMSSAPGAPNLPTTSGAYIPSQPHPGQFMSSYGPGPGHIPHTSALGSALNAPNAAPMNMFHPNQGTPGYGQSGAQMMPGTHGPHMYGPGQMGGFAQPPGMAPPHGMRPGGFGPGGMSGGPPKM</sequence>
<evidence type="ECO:0000313" key="1">
    <source>
        <dbReference type="Proteomes" id="UP000887540"/>
    </source>
</evidence>
<dbReference type="AlphaFoldDB" id="A0A914C102"/>
<reference evidence="2" key="1">
    <citation type="submission" date="2022-11" db="UniProtKB">
        <authorList>
            <consortium name="WormBaseParasite"/>
        </authorList>
    </citation>
    <scope>IDENTIFICATION</scope>
</reference>
<evidence type="ECO:0000313" key="2">
    <source>
        <dbReference type="WBParaSite" id="ACRNAN_Path_1476.g5772.t1"/>
    </source>
</evidence>
<protein>
    <submittedName>
        <fullName evidence="2">Uncharacterized protein</fullName>
    </submittedName>
</protein>
<name>A0A914C102_9BILA</name>
<dbReference type="WBParaSite" id="ACRNAN_Path_1476.g5772.t1">
    <property type="protein sequence ID" value="ACRNAN_Path_1476.g5772.t1"/>
    <property type="gene ID" value="ACRNAN_Path_1476.g5772"/>
</dbReference>
<dbReference type="Proteomes" id="UP000887540">
    <property type="component" value="Unplaced"/>
</dbReference>
<keyword evidence="1" id="KW-1185">Reference proteome</keyword>
<accession>A0A914C102</accession>
<organism evidence="1 2">
    <name type="scientific">Acrobeloides nanus</name>
    <dbReference type="NCBI Taxonomy" id="290746"/>
    <lineage>
        <taxon>Eukaryota</taxon>
        <taxon>Metazoa</taxon>
        <taxon>Ecdysozoa</taxon>
        <taxon>Nematoda</taxon>
        <taxon>Chromadorea</taxon>
        <taxon>Rhabditida</taxon>
        <taxon>Tylenchina</taxon>
        <taxon>Cephalobomorpha</taxon>
        <taxon>Cephaloboidea</taxon>
        <taxon>Cephalobidae</taxon>
        <taxon>Acrobeloides</taxon>
    </lineage>
</organism>